<proteinExistence type="predicted"/>
<dbReference type="GO" id="GO:0003700">
    <property type="term" value="F:DNA-binding transcription factor activity"/>
    <property type="evidence" value="ECO:0007669"/>
    <property type="project" value="TreeGrafter"/>
</dbReference>
<keyword evidence="2 4" id="KW-0238">DNA-binding</keyword>
<comment type="caution">
    <text evidence="6">The sequence shown here is derived from an EMBL/GenBank/DDBJ whole genome shotgun (WGS) entry which is preliminary data.</text>
</comment>
<evidence type="ECO:0000313" key="6">
    <source>
        <dbReference type="EMBL" id="RLV55965.1"/>
    </source>
</evidence>
<dbReference type="SUPFAM" id="SSF48498">
    <property type="entry name" value="Tetracyclin repressor-like, C-terminal domain"/>
    <property type="match status" value="1"/>
</dbReference>
<dbReference type="Pfam" id="PF00440">
    <property type="entry name" value="TetR_N"/>
    <property type="match status" value="1"/>
</dbReference>
<dbReference type="OrthoDB" id="9816296at2"/>
<dbReference type="Gene3D" id="1.10.357.10">
    <property type="entry name" value="Tetracycline Repressor, domain 2"/>
    <property type="match status" value="1"/>
</dbReference>
<organism evidence="6 7">
    <name type="scientific">Aeromicrobium phragmitis</name>
    <dbReference type="NCBI Taxonomy" id="2478914"/>
    <lineage>
        <taxon>Bacteria</taxon>
        <taxon>Bacillati</taxon>
        <taxon>Actinomycetota</taxon>
        <taxon>Actinomycetes</taxon>
        <taxon>Propionibacteriales</taxon>
        <taxon>Nocardioidaceae</taxon>
        <taxon>Aeromicrobium</taxon>
    </lineage>
</organism>
<evidence type="ECO:0000259" key="5">
    <source>
        <dbReference type="PROSITE" id="PS50977"/>
    </source>
</evidence>
<keyword evidence="3" id="KW-0804">Transcription</keyword>
<dbReference type="InterPro" id="IPR009057">
    <property type="entry name" value="Homeodomain-like_sf"/>
</dbReference>
<dbReference type="InterPro" id="IPR036271">
    <property type="entry name" value="Tet_transcr_reg_TetR-rel_C_sf"/>
</dbReference>
<name>A0A3L8PKQ3_9ACTN</name>
<feature type="domain" description="HTH tetR-type" evidence="5">
    <location>
        <begin position="15"/>
        <end position="75"/>
    </location>
</feature>
<dbReference type="PROSITE" id="PS50977">
    <property type="entry name" value="HTH_TETR_2"/>
    <property type="match status" value="1"/>
</dbReference>
<dbReference type="SUPFAM" id="SSF46689">
    <property type="entry name" value="Homeodomain-like"/>
    <property type="match status" value="1"/>
</dbReference>
<dbReference type="PRINTS" id="PR00455">
    <property type="entry name" value="HTHTETR"/>
</dbReference>
<evidence type="ECO:0000256" key="3">
    <source>
        <dbReference type="ARBA" id="ARBA00023163"/>
    </source>
</evidence>
<feature type="DNA-binding region" description="H-T-H motif" evidence="4">
    <location>
        <begin position="38"/>
        <end position="57"/>
    </location>
</feature>
<dbReference type="InterPro" id="IPR050109">
    <property type="entry name" value="HTH-type_TetR-like_transc_reg"/>
</dbReference>
<keyword evidence="1" id="KW-0805">Transcription regulation</keyword>
<evidence type="ECO:0000313" key="7">
    <source>
        <dbReference type="Proteomes" id="UP000282515"/>
    </source>
</evidence>
<dbReference type="GO" id="GO:0000976">
    <property type="term" value="F:transcription cis-regulatory region binding"/>
    <property type="evidence" value="ECO:0007669"/>
    <property type="project" value="TreeGrafter"/>
</dbReference>
<protein>
    <submittedName>
        <fullName evidence="6">TetR family transcriptional regulator</fullName>
    </submittedName>
</protein>
<dbReference type="PANTHER" id="PTHR30055:SF234">
    <property type="entry name" value="HTH-TYPE TRANSCRIPTIONAL REGULATOR BETI"/>
    <property type="match status" value="1"/>
</dbReference>
<keyword evidence="7" id="KW-1185">Reference proteome</keyword>
<sequence length="194" mass="20219">MATKRPGGAPTLTEQARRAQLMTTTIELVADKGYAGASLGAIAAAAGITKAAVLYHFPSKDLLVHAAYEQVLAALTGAVAAAVEAADAADGPAAYVRAMIGHLRDHPRHTRMIVEAMSRGGADYAPEVRWGPLARIIDGAAEARGAENVDSRTLAIVVGGAIDSIVSERLHDPDYDTERAAERLAELVESALTP</sequence>
<dbReference type="InterPro" id="IPR001647">
    <property type="entry name" value="HTH_TetR"/>
</dbReference>
<dbReference type="EMBL" id="RDBF01000005">
    <property type="protein sequence ID" value="RLV55965.1"/>
    <property type="molecule type" value="Genomic_DNA"/>
</dbReference>
<dbReference type="AlphaFoldDB" id="A0A3L8PKQ3"/>
<evidence type="ECO:0000256" key="2">
    <source>
        <dbReference type="ARBA" id="ARBA00023125"/>
    </source>
</evidence>
<accession>A0A3L8PKQ3</accession>
<dbReference type="Proteomes" id="UP000282515">
    <property type="component" value="Unassembled WGS sequence"/>
</dbReference>
<gene>
    <name evidence="6" type="ORF">D9V41_08690</name>
</gene>
<evidence type="ECO:0000256" key="1">
    <source>
        <dbReference type="ARBA" id="ARBA00023015"/>
    </source>
</evidence>
<reference evidence="6 7" key="1">
    <citation type="submission" date="2018-10" db="EMBL/GenBank/DDBJ databases">
        <title>Aeromicrobium sp. 9W16Y-2 whole genome shotgun sequence.</title>
        <authorList>
            <person name="Li F."/>
        </authorList>
    </citation>
    <scope>NUCLEOTIDE SEQUENCE [LARGE SCALE GENOMIC DNA]</scope>
    <source>
        <strain evidence="6 7">9W16Y-2</strain>
    </source>
</reference>
<evidence type="ECO:0000256" key="4">
    <source>
        <dbReference type="PROSITE-ProRule" id="PRU00335"/>
    </source>
</evidence>
<dbReference type="PANTHER" id="PTHR30055">
    <property type="entry name" value="HTH-TYPE TRANSCRIPTIONAL REGULATOR RUTR"/>
    <property type="match status" value="1"/>
</dbReference>